<dbReference type="GO" id="GO:0004853">
    <property type="term" value="F:uroporphyrinogen decarboxylase activity"/>
    <property type="evidence" value="ECO:0007669"/>
    <property type="project" value="InterPro"/>
</dbReference>
<reference evidence="2" key="1">
    <citation type="submission" date="2020-10" db="EMBL/GenBank/DDBJ databases">
        <authorList>
            <person name="Gilroy R."/>
        </authorList>
    </citation>
    <scope>NUCLEOTIDE SEQUENCE</scope>
    <source>
        <strain evidence="2">CHK199-13235</strain>
    </source>
</reference>
<evidence type="ECO:0000313" key="2">
    <source>
        <dbReference type="EMBL" id="HIS76531.1"/>
    </source>
</evidence>
<protein>
    <recommendedName>
        <fullName evidence="1">Uroporphyrinogen decarboxylase (URO-D) domain-containing protein</fullName>
    </recommendedName>
</protein>
<dbReference type="Pfam" id="PF01208">
    <property type="entry name" value="URO-D"/>
    <property type="match status" value="1"/>
</dbReference>
<dbReference type="Proteomes" id="UP000824002">
    <property type="component" value="Unassembled WGS sequence"/>
</dbReference>
<dbReference type="PANTHER" id="PTHR47099:SF1">
    <property type="entry name" value="METHYLCOBAMIDE:COM METHYLTRANSFERASE MTBA"/>
    <property type="match status" value="1"/>
</dbReference>
<organism evidence="2 3">
    <name type="scientific">Candidatus Merdivicinus excrementipullorum</name>
    <dbReference type="NCBI Taxonomy" id="2840867"/>
    <lineage>
        <taxon>Bacteria</taxon>
        <taxon>Bacillati</taxon>
        <taxon>Bacillota</taxon>
        <taxon>Clostridia</taxon>
        <taxon>Eubacteriales</taxon>
        <taxon>Oscillospiraceae</taxon>
        <taxon>Oscillospiraceae incertae sedis</taxon>
        <taxon>Candidatus Merdivicinus</taxon>
    </lineage>
</organism>
<proteinExistence type="predicted"/>
<dbReference type="Gene3D" id="3.20.20.210">
    <property type="match status" value="1"/>
</dbReference>
<name>A0A9D1FME6_9FIRM</name>
<dbReference type="InterPro" id="IPR038071">
    <property type="entry name" value="UROD/MetE-like_sf"/>
</dbReference>
<dbReference type="InterPro" id="IPR000257">
    <property type="entry name" value="Uroporphyrinogen_deCOase"/>
</dbReference>
<dbReference type="EMBL" id="DVJP01000046">
    <property type="protein sequence ID" value="HIS76531.1"/>
    <property type="molecule type" value="Genomic_DNA"/>
</dbReference>
<accession>A0A9D1FME6</accession>
<dbReference type="AlphaFoldDB" id="A0A9D1FME6"/>
<gene>
    <name evidence="2" type="ORF">IAB51_06935</name>
</gene>
<evidence type="ECO:0000313" key="3">
    <source>
        <dbReference type="Proteomes" id="UP000824002"/>
    </source>
</evidence>
<comment type="caution">
    <text evidence="2">The sequence shown here is derived from an EMBL/GenBank/DDBJ whole genome shotgun (WGS) entry which is preliminary data.</text>
</comment>
<dbReference type="GO" id="GO:0006779">
    <property type="term" value="P:porphyrin-containing compound biosynthetic process"/>
    <property type="evidence" value="ECO:0007669"/>
    <property type="project" value="InterPro"/>
</dbReference>
<reference evidence="2" key="2">
    <citation type="journal article" date="2021" name="PeerJ">
        <title>Extensive microbial diversity within the chicken gut microbiome revealed by metagenomics and culture.</title>
        <authorList>
            <person name="Gilroy R."/>
            <person name="Ravi A."/>
            <person name="Getino M."/>
            <person name="Pursley I."/>
            <person name="Horton D.L."/>
            <person name="Alikhan N.F."/>
            <person name="Baker D."/>
            <person name="Gharbi K."/>
            <person name="Hall N."/>
            <person name="Watson M."/>
            <person name="Adriaenssens E.M."/>
            <person name="Foster-Nyarko E."/>
            <person name="Jarju S."/>
            <person name="Secka A."/>
            <person name="Antonio M."/>
            <person name="Oren A."/>
            <person name="Chaudhuri R.R."/>
            <person name="La Ragione R."/>
            <person name="Hildebrand F."/>
            <person name="Pallen M.J."/>
        </authorList>
    </citation>
    <scope>NUCLEOTIDE SEQUENCE</scope>
    <source>
        <strain evidence="2">CHK199-13235</strain>
    </source>
</reference>
<dbReference type="PANTHER" id="PTHR47099">
    <property type="entry name" value="METHYLCOBAMIDE:COM METHYLTRANSFERASE MTBA"/>
    <property type="match status" value="1"/>
</dbReference>
<feature type="domain" description="Uroporphyrinogen decarboxylase (URO-D)" evidence="1">
    <location>
        <begin position="168"/>
        <end position="357"/>
    </location>
</feature>
<sequence>MEMTPKRRLLAAIRGEEVDHVPFSPFLAYYFDFLPKETQEKGQLEYLKAMGADPLLRGFIAAYKTRRRECSVTEKTQGNKRYITTHTPKGELYSVYTYVSESNTWFLTEHPVKGIEDIPAAMALYEDLEIVDNIAEANRQVEALGEDGLHISIIGAENKSAYQHMVEHLVGTENLIYLTMDYPDEVRELTEVIAAKNRKTVEYTAESKIEACLSWEDSSTTNLSPALYREYIAPEITEWNKILRDSGKIYIQHACGHIKDLLLPIAGQGVTAIESISPPPTGNVTMEEAHRILPSHVGLIGGIEPVQFLQDSVENLLRYTEALCAMMKGRGFVLANSDSCPPGVGYEKFQKHAQYVKNIHA</sequence>
<evidence type="ECO:0000259" key="1">
    <source>
        <dbReference type="Pfam" id="PF01208"/>
    </source>
</evidence>
<dbReference type="InterPro" id="IPR052024">
    <property type="entry name" value="Methanogen_methyltrans"/>
</dbReference>
<dbReference type="SUPFAM" id="SSF51726">
    <property type="entry name" value="UROD/MetE-like"/>
    <property type="match status" value="1"/>
</dbReference>